<organism evidence="2 3">
    <name type="scientific">Hymenobacter persicinus</name>
    <dbReference type="NCBI Taxonomy" id="2025506"/>
    <lineage>
        <taxon>Bacteria</taxon>
        <taxon>Pseudomonadati</taxon>
        <taxon>Bacteroidota</taxon>
        <taxon>Cytophagia</taxon>
        <taxon>Cytophagales</taxon>
        <taxon>Hymenobacteraceae</taxon>
        <taxon>Hymenobacter</taxon>
    </lineage>
</organism>
<sequence>MKYYVLLLAVLLSVGTGSAQAQRKSKVKIKNGGAPVSAANRLQPLFGGISVAQAEALVGAAFLADIDRSFSSRPEASKFFSTKGYEYFTEGKIDTARYRFNLAWLLDQKNPDAYRGLGVISSSNPTPDESISLLIQGLTVDPNNALMLSDLGASYLIRYQQTQKKKDLEQAMTYLQQATTAAPTNAQTWQDLARGYYYQGEYPKAWEAVHKGQNLNIASVDIEFIGELQAKLPDPQGMFK</sequence>
<dbReference type="InterPro" id="IPR011990">
    <property type="entry name" value="TPR-like_helical_dom_sf"/>
</dbReference>
<keyword evidence="1" id="KW-0732">Signal</keyword>
<evidence type="ECO:0000256" key="1">
    <source>
        <dbReference type="SAM" id="SignalP"/>
    </source>
</evidence>
<evidence type="ECO:0000313" key="3">
    <source>
        <dbReference type="Proteomes" id="UP000294155"/>
    </source>
</evidence>
<keyword evidence="3" id="KW-1185">Reference proteome</keyword>
<evidence type="ECO:0000313" key="2">
    <source>
        <dbReference type="EMBL" id="RYU77987.1"/>
    </source>
</evidence>
<dbReference type="Gene3D" id="1.25.40.10">
    <property type="entry name" value="Tetratricopeptide repeat domain"/>
    <property type="match status" value="1"/>
</dbReference>
<feature type="chain" id="PRO_5020193734" evidence="1">
    <location>
        <begin position="22"/>
        <end position="240"/>
    </location>
</feature>
<dbReference type="AlphaFoldDB" id="A0A4Q5L8K7"/>
<dbReference type="OrthoDB" id="7058419at2"/>
<name>A0A4Q5L8K7_9BACT</name>
<reference evidence="2 3" key="1">
    <citation type="submission" date="2019-02" db="EMBL/GenBank/DDBJ databases">
        <title>Bacterial novel species isolated from soil.</title>
        <authorList>
            <person name="Jung H.-Y."/>
        </authorList>
    </citation>
    <scope>NUCLEOTIDE SEQUENCE [LARGE SCALE GENOMIC DNA]</scope>
    <source>
        <strain evidence="2 3">1-3-3-3</strain>
    </source>
</reference>
<dbReference type="RefSeq" id="WP_129922159.1">
    <property type="nucleotide sequence ID" value="NZ_SEWE01000038.1"/>
</dbReference>
<gene>
    <name evidence="2" type="ORF">EWM57_15975</name>
</gene>
<feature type="signal peptide" evidence="1">
    <location>
        <begin position="1"/>
        <end position="21"/>
    </location>
</feature>
<protein>
    <submittedName>
        <fullName evidence="2">Uncharacterized protein</fullName>
    </submittedName>
</protein>
<dbReference type="Proteomes" id="UP000294155">
    <property type="component" value="Unassembled WGS sequence"/>
</dbReference>
<dbReference type="SUPFAM" id="SSF48452">
    <property type="entry name" value="TPR-like"/>
    <property type="match status" value="1"/>
</dbReference>
<comment type="caution">
    <text evidence="2">The sequence shown here is derived from an EMBL/GenBank/DDBJ whole genome shotgun (WGS) entry which is preliminary data.</text>
</comment>
<accession>A0A4Q5L8K7</accession>
<dbReference type="EMBL" id="SEWE01000038">
    <property type="protein sequence ID" value="RYU77987.1"/>
    <property type="molecule type" value="Genomic_DNA"/>
</dbReference>
<proteinExistence type="predicted"/>